<dbReference type="Gene3D" id="1.10.10.10">
    <property type="entry name" value="Winged helix-like DNA-binding domain superfamily/Winged helix DNA-binding domain"/>
    <property type="match status" value="1"/>
</dbReference>
<evidence type="ECO:0000256" key="3">
    <source>
        <dbReference type="ARBA" id="ARBA00022691"/>
    </source>
</evidence>
<dbReference type="Pfam" id="PF00891">
    <property type="entry name" value="Methyltransf_2"/>
    <property type="match status" value="1"/>
</dbReference>
<name>A0A485K347_9STRA</name>
<accession>A0A485K347</accession>
<dbReference type="InterPro" id="IPR036388">
    <property type="entry name" value="WH-like_DNA-bd_sf"/>
</dbReference>
<organism evidence="8 9">
    <name type="scientific">Aphanomyces stellatus</name>
    <dbReference type="NCBI Taxonomy" id="120398"/>
    <lineage>
        <taxon>Eukaryota</taxon>
        <taxon>Sar</taxon>
        <taxon>Stramenopiles</taxon>
        <taxon>Oomycota</taxon>
        <taxon>Saprolegniomycetes</taxon>
        <taxon>Saprolegniales</taxon>
        <taxon>Verrucalvaceae</taxon>
        <taxon>Aphanomyces</taxon>
    </lineage>
</organism>
<dbReference type="PIRSF" id="PIRSF005739">
    <property type="entry name" value="O-mtase"/>
    <property type="match status" value="1"/>
</dbReference>
<keyword evidence="1" id="KW-0489">Methyltransferase</keyword>
<reference evidence="7" key="2">
    <citation type="submission" date="2019-06" db="EMBL/GenBank/DDBJ databases">
        <title>Genomics analysis of Aphanomyces spp. identifies a new class of oomycete effector associated with host adaptation.</title>
        <authorList>
            <person name="Gaulin E."/>
        </authorList>
    </citation>
    <scope>NUCLEOTIDE SEQUENCE</scope>
    <source>
        <strain evidence="7">CBS 578.67</strain>
    </source>
</reference>
<dbReference type="SUPFAM" id="SSF53335">
    <property type="entry name" value="S-adenosyl-L-methionine-dependent methyltransferases"/>
    <property type="match status" value="1"/>
</dbReference>
<evidence type="ECO:0000313" key="9">
    <source>
        <dbReference type="Proteomes" id="UP000332933"/>
    </source>
</evidence>
<evidence type="ECO:0000313" key="8">
    <source>
        <dbReference type="EMBL" id="VFT77715.1"/>
    </source>
</evidence>
<dbReference type="GO" id="GO:0008171">
    <property type="term" value="F:O-methyltransferase activity"/>
    <property type="evidence" value="ECO:0007669"/>
    <property type="project" value="InterPro"/>
</dbReference>
<dbReference type="InterPro" id="IPR036390">
    <property type="entry name" value="WH_DNA-bd_sf"/>
</dbReference>
<sequence>MADTALPPQIVLLDKISQLLAFRAIASFGTLGIADHLAAGPATATDIAQALRLHANSTFRLLRACANAGVVSQSSPLLHEAVFALTPMGDCMRSDVPGSVRHIMQAMADPGHWRAWENFDAAVQTGEPATFPAHGTDLWSYFQDHPTEEATFSAGMQNLAETHVAPILDAYGSSFDDARVIVDVGGSLGNVLAYALTKAPLAHGILFDLPAVIDTARAKLDAAVVERTTFVGGDFFEHVPSGDLYLLKFILHDWHDDKCDVILANVVKAASKGAKVLAIEMVLPSDVEPAAGVGQLLSPGLFLDMAMLGSQTGRERTADEYVAMYAKAGIRFTRVIQSMTAYSIVEGIVE</sequence>
<dbReference type="CDD" id="cd02440">
    <property type="entry name" value="AdoMet_MTases"/>
    <property type="match status" value="1"/>
</dbReference>
<dbReference type="InterPro" id="IPR001077">
    <property type="entry name" value="COMT_C"/>
</dbReference>
<dbReference type="Gene3D" id="3.40.50.150">
    <property type="entry name" value="Vaccinia Virus protein VP39"/>
    <property type="match status" value="1"/>
</dbReference>
<dbReference type="AlphaFoldDB" id="A0A485K347"/>
<keyword evidence="9" id="KW-1185">Reference proteome</keyword>
<keyword evidence="2" id="KW-0808">Transferase</keyword>
<dbReference type="PANTHER" id="PTHR43712">
    <property type="entry name" value="PUTATIVE (AFU_ORTHOLOGUE AFUA_4G14580)-RELATED"/>
    <property type="match status" value="1"/>
</dbReference>
<dbReference type="SUPFAM" id="SSF46785">
    <property type="entry name" value="Winged helix' DNA-binding domain"/>
    <property type="match status" value="1"/>
</dbReference>
<evidence type="ECO:0000256" key="4">
    <source>
        <dbReference type="PIRSR" id="PIRSR005739-1"/>
    </source>
</evidence>
<dbReference type="InterPro" id="IPR012967">
    <property type="entry name" value="COMT_dimerisation"/>
</dbReference>
<dbReference type="Proteomes" id="UP000332933">
    <property type="component" value="Unassembled WGS sequence"/>
</dbReference>
<dbReference type="GO" id="GO:0032259">
    <property type="term" value="P:methylation"/>
    <property type="evidence" value="ECO:0007669"/>
    <property type="project" value="UniProtKB-KW"/>
</dbReference>
<dbReference type="GO" id="GO:0046983">
    <property type="term" value="F:protein dimerization activity"/>
    <property type="evidence" value="ECO:0007669"/>
    <property type="project" value="InterPro"/>
</dbReference>
<protein>
    <submittedName>
        <fullName evidence="8">Aste57867_490 protein</fullName>
    </submittedName>
</protein>
<dbReference type="InterPro" id="IPR016461">
    <property type="entry name" value="COMT-like"/>
</dbReference>
<proteinExistence type="predicted"/>
<evidence type="ECO:0000259" key="6">
    <source>
        <dbReference type="Pfam" id="PF08100"/>
    </source>
</evidence>
<reference evidence="8 9" key="1">
    <citation type="submission" date="2019-03" db="EMBL/GenBank/DDBJ databases">
        <authorList>
            <person name="Gaulin E."/>
            <person name="Dumas B."/>
        </authorList>
    </citation>
    <scope>NUCLEOTIDE SEQUENCE [LARGE SCALE GENOMIC DNA]</scope>
    <source>
        <strain evidence="8">CBS 568.67</strain>
    </source>
</reference>
<dbReference type="Pfam" id="PF08100">
    <property type="entry name" value="Dimerisation"/>
    <property type="match status" value="1"/>
</dbReference>
<feature type="active site" description="Proton acceptor" evidence="4">
    <location>
        <position position="252"/>
    </location>
</feature>
<keyword evidence="3" id="KW-0949">S-adenosyl-L-methionine</keyword>
<dbReference type="PANTHER" id="PTHR43712:SF2">
    <property type="entry name" value="O-METHYLTRANSFERASE CICE"/>
    <property type="match status" value="1"/>
</dbReference>
<evidence type="ECO:0000256" key="2">
    <source>
        <dbReference type="ARBA" id="ARBA00022679"/>
    </source>
</evidence>
<dbReference type="EMBL" id="VJMH01000025">
    <property type="protein sequence ID" value="KAF0720191.1"/>
    <property type="molecule type" value="Genomic_DNA"/>
</dbReference>
<dbReference type="EMBL" id="CAADRA010000025">
    <property type="protein sequence ID" value="VFT77715.1"/>
    <property type="molecule type" value="Genomic_DNA"/>
</dbReference>
<dbReference type="OrthoDB" id="76844at2759"/>
<feature type="domain" description="O-methyltransferase C-terminal" evidence="5">
    <location>
        <begin position="116"/>
        <end position="330"/>
    </location>
</feature>
<dbReference type="PROSITE" id="PS51683">
    <property type="entry name" value="SAM_OMT_II"/>
    <property type="match status" value="1"/>
</dbReference>
<evidence type="ECO:0000256" key="1">
    <source>
        <dbReference type="ARBA" id="ARBA00022603"/>
    </source>
</evidence>
<feature type="domain" description="O-methyltransferase dimerisation" evidence="6">
    <location>
        <begin position="22"/>
        <end position="92"/>
    </location>
</feature>
<gene>
    <name evidence="8" type="primary">Aste57867_490</name>
    <name evidence="7" type="ORF">As57867_000489</name>
    <name evidence="8" type="ORF">ASTE57867_490</name>
</gene>
<evidence type="ECO:0000313" key="7">
    <source>
        <dbReference type="EMBL" id="KAF0720191.1"/>
    </source>
</evidence>
<dbReference type="InterPro" id="IPR029063">
    <property type="entry name" value="SAM-dependent_MTases_sf"/>
</dbReference>
<evidence type="ECO:0000259" key="5">
    <source>
        <dbReference type="Pfam" id="PF00891"/>
    </source>
</evidence>